<organism evidence="9 10">
    <name type="scientific">Oscillibacter hominis</name>
    <dbReference type="NCBI Taxonomy" id="2763056"/>
    <lineage>
        <taxon>Bacteria</taxon>
        <taxon>Bacillati</taxon>
        <taxon>Bacillota</taxon>
        <taxon>Clostridia</taxon>
        <taxon>Eubacteriales</taxon>
        <taxon>Oscillospiraceae</taxon>
        <taxon>Oscillibacter</taxon>
    </lineage>
</organism>
<evidence type="ECO:0000256" key="6">
    <source>
        <dbReference type="ARBA" id="ARBA00023136"/>
    </source>
</evidence>
<reference evidence="9 10" key="1">
    <citation type="submission" date="2020-08" db="EMBL/GenBank/DDBJ databases">
        <authorList>
            <person name="Liu C."/>
            <person name="Sun Q."/>
        </authorList>
    </citation>
    <scope>NUCLEOTIDE SEQUENCE [LARGE SCALE GENOMIC DNA]</scope>
    <source>
        <strain evidence="9 10">NSJ-62</strain>
    </source>
</reference>
<feature type="transmembrane region" description="Helical" evidence="7">
    <location>
        <begin position="134"/>
        <end position="158"/>
    </location>
</feature>
<keyword evidence="6 7" id="KW-0472">Membrane</keyword>
<sequence>MVAVIMFALLILLVVVGAPVSMAMAISALCAILFCGLDPVIIPSLISGGISSYTLMAVPFFIFLGNVMNSGGITHRIFDWCEALVGHIKGGLAQVNIISSVIFAGISGTAVADSAGLGMVEIEAMKKKDYDVPFSIGITVASSLLGPIIPPSVVLLVFASLANVSPGKLFMAGVLPGVLLAGILMICVYIMCARGKVKCPEPEPFSARHLWDATKHSIFALLCPAILLLGISTGFATATEVGIIGCVYSIFVSIIYRTFSLKGLLQALKDTLMSSASIMFLMGIGNVLAWIMTKEQVPQSITKALTGMTDNKYIVLLIIMAILLFLGCFMDGTSIQLVMVPILVPIANAFGIDLILLGVVVALAVTIGAATPPVGVCLFVLSSVTGESLETVVRGTKPFYFPILFALLAVAFIAPLSTWLPSILA</sequence>
<dbReference type="PANTHER" id="PTHR33362">
    <property type="entry name" value="SIALIC ACID TRAP TRANSPORTER PERMEASE PROTEIN SIAT-RELATED"/>
    <property type="match status" value="1"/>
</dbReference>
<dbReference type="GO" id="GO:0022857">
    <property type="term" value="F:transmembrane transporter activity"/>
    <property type="evidence" value="ECO:0007669"/>
    <property type="project" value="TreeGrafter"/>
</dbReference>
<keyword evidence="3" id="KW-0997">Cell inner membrane</keyword>
<protein>
    <submittedName>
        <fullName evidence="9">TRAP transporter large permease</fullName>
    </submittedName>
</protein>
<feature type="transmembrane region" description="Helical" evidence="7">
    <location>
        <begin position="342"/>
        <end position="370"/>
    </location>
</feature>
<feature type="transmembrane region" description="Helical" evidence="7">
    <location>
        <begin position="399"/>
        <end position="420"/>
    </location>
</feature>
<keyword evidence="4 7" id="KW-0812">Transmembrane</keyword>
<evidence type="ECO:0000256" key="2">
    <source>
        <dbReference type="ARBA" id="ARBA00022475"/>
    </source>
</evidence>
<comment type="subcellular location">
    <subcellularLocation>
        <location evidence="1">Cell inner membrane</location>
        <topology evidence="1">Multi-pass membrane protein</topology>
    </subcellularLocation>
</comment>
<dbReference type="InterPro" id="IPR004681">
    <property type="entry name" value="TRAP_DctM"/>
</dbReference>
<dbReference type="Pfam" id="PF06808">
    <property type="entry name" value="DctM"/>
    <property type="match status" value="1"/>
</dbReference>
<evidence type="ECO:0000256" key="7">
    <source>
        <dbReference type="SAM" id="Phobius"/>
    </source>
</evidence>
<feature type="transmembrane region" description="Helical" evidence="7">
    <location>
        <begin position="40"/>
        <end position="64"/>
    </location>
</feature>
<gene>
    <name evidence="9" type="ORF">H8790_04545</name>
</gene>
<keyword evidence="5 7" id="KW-1133">Transmembrane helix</keyword>
<dbReference type="InterPro" id="IPR010656">
    <property type="entry name" value="DctM"/>
</dbReference>
<evidence type="ECO:0000313" key="9">
    <source>
        <dbReference type="EMBL" id="QNL45291.1"/>
    </source>
</evidence>
<dbReference type="KEGG" id="ohi:H8790_04545"/>
<evidence type="ECO:0000256" key="4">
    <source>
        <dbReference type="ARBA" id="ARBA00022692"/>
    </source>
</evidence>
<feature type="transmembrane region" description="Helical" evidence="7">
    <location>
        <begin position="271"/>
        <end position="293"/>
    </location>
</feature>
<keyword evidence="2" id="KW-1003">Cell membrane</keyword>
<evidence type="ECO:0000256" key="3">
    <source>
        <dbReference type="ARBA" id="ARBA00022519"/>
    </source>
</evidence>
<dbReference type="GO" id="GO:0005886">
    <property type="term" value="C:plasma membrane"/>
    <property type="evidence" value="ECO:0007669"/>
    <property type="project" value="UniProtKB-SubCell"/>
</dbReference>
<evidence type="ECO:0000256" key="5">
    <source>
        <dbReference type="ARBA" id="ARBA00022989"/>
    </source>
</evidence>
<dbReference type="EMBL" id="CP060490">
    <property type="protein sequence ID" value="QNL45291.1"/>
    <property type="molecule type" value="Genomic_DNA"/>
</dbReference>
<dbReference type="RefSeq" id="WP_187333744.1">
    <property type="nucleotide sequence ID" value="NZ_CP060490.1"/>
</dbReference>
<feature type="transmembrane region" description="Helical" evidence="7">
    <location>
        <begin position="170"/>
        <end position="192"/>
    </location>
</feature>
<dbReference type="NCBIfam" id="TIGR00786">
    <property type="entry name" value="dctM"/>
    <property type="match status" value="1"/>
</dbReference>
<feature type="transmembrane region" description="Helical" evidence="7">
    <location>
        <begin position="213"/>
        <end position="235"/>
    </location>
</feature>
<proteinExistence type="predicted"/>
<keyword evidence="10" id="KW-1185">Reference proteome</keyword>
<dbReference type="AlphaFoldDB" id="A0A7G9B6W0"/>
<name>A0A7G9B6W0_9FIRM</name>
<dbReference type="Proteomes" id="UP000515960">
    <property type="component" value="Chromosome"/>
</dbReference>
<dbReference type="PIRSF" id="PIRSF006066">
    <property type="entry name" value="HI0050"/>
    <property type="match status" value="1"/>
</dbReference>
<accession>A0A7G9B6W0</accession>
<feature type="transmembrane region" description="Helical" evidence="7">
    <location>
        <begin position="313"/>
        <end position="330"/>
    </location>
</feature>
<feature type="domain" description="TRAP C4-dicarboxylate transport system permease DctM subunit" evidence="8">
    <location>
        <begin position="7"/>
        <end position="414"/>
    </location>
</feature>
<feature type="transmembrane region" description="Helical" evidence="7">
    <location>
        <begin position="241"/>
        <end position="259"/>
    </location>
</feature>
<evidence type="ECO:0000313" key="10">
    <source>
        <dbReference type="Proteomes" id="UP000515960"/>
    </source>
</evidence>
<evidence type="ECO:0000256" key="1">
    <source>
        <dbReference type="ARBA" id="ARBA00004429"/>
    </source>
</evidence>
<evidence type="ECO:0000259" key="8">
    <source>
        <dbReference type="Pfam" id="PF06808"/>
    </source>
</evidence>